<dbReference type="Gene3D" id="1.10.630.10">
    <property type="entry name" value="Cytochrome P450"/>
    <property type="match status" value="1"/>
</dbReference>
<protein>
    <submittedName>
        <fullName evidence="9">Cytochrome P450</fullName>
    </submittedName>
</protein>
<comment type="cofactor">
    <cofactor evidence="7">
        <name>heme</name>
        <dbReference type="ChEBI" id="CHEBI:30413"/>
    </cofactor>
</comment>
<dbReference type="SUPFAM" id="SSF48264">
    <property type="entry name" value="Cytochrome P450"/>
    <property type="match status" value="1"/>
</dbReference>
<reference evidence="9" key="2">
    <citation type="submission" date="2020-09" db="EMBL/GenBank/DDBJ databases">
        <authorList>
            <person name="Sun Q."/>
            <person name="Ohkuma M."/>
        </authorList>
    </citation>
    <scope>NUCLEOTIDE SEQUENCE</scope>
    <source>
        <strain evidence="9">JCM 4714</strain>
    </source>
</reference>
<evidence type="ECO:0000256" key="3">
    <source>
        <dbReference type="ARBA" id="ARBA00022723"/>
    </source>
</evidence>
<evidence type="ECO:0000256" key="1">
    <source>
        <dbReference type="ARBA" id="ARBA00010617"/>
    </source>
</evidence>
<evidence type="ECO:0000256" key="5">
    <source>
        <dbReference type="ARBA" id="ARBA00023004"/>
    </source>
</evidence>
<evidence type="ECO:0000256" key="2">
    <source>
        <dbReference type="ARBA" id="ARBA00022617"/>
    </source>
</evidence>
<keyword evidence="6 8" id="KW-0503">Monooxygenase</keyword>
<sequence length="490" mass="54356">MVRGRALGQQIQELLHCQVLDTLTTQSEEKLMPLSAPPPAVPGAVPLLGHSMALLRRPFPFLASLPDFGDVVRVRLGLKDAYVVCTAELTRQVLADDRTFDKGGPLYEKAAEIFGSSLATCPHAAHRRQRRLIQPAFHASQLPLYGAAVVDQIDNVIDTWRSGQPCDVLADMTTIASRSLMAAMFTDLEQDTLEQMRSDFRIMASDMQRRVLIPPLLNRLSVRSNRRYWQAKARLDNEVRRLINNRRTDAVEHADLFSMLLTARDPDGTSGDDTDHLSTTELINQVLTFFYTGIESTSATLAWAMHLLATHPPVQGALHDEVNKVLAGSPATYDDLPRLPLTEKIIAEASRMYPTGYFATRVTTRAARLADYPIPEGATVIYSPYLLHHQHSVHADPERFDPERWNGATAPFGPHGTLFSFGAGPRKCIADTLALTETALVLASIASRWHLDPAPGTHVRPALGITLVPHGLRLIPQLRKVEVMERHSHK</sequence>
<dbReference type="InterPro" id="IPR036396">
    <property type="entry name" value="Cyt_P450_sf"/>
</dbReference>
<evidence type="ECO:0000256" key="6">
    <source>
        <dbReference type="ARBA" id="ARBA00023033"/>
    </source>
</evidence>
<dbReference type="InterPro" id="IPR017972">
    <property type="entry name" value="Cyt_P450_CS"/>
</dbReference>
<dbReference type="AlphaFoldDB" id="A0A919D6V7"/>
<proteinExistence type="inferred from homology"/>
<dbReference type="GO" id="GO:0016705">
    <property type="term" value="F:oxidoreductase activity, acting on paired donors, with incorporation or reduction of molecular oxygen"/>
    <property type="evidence" value="ECO:0007669"/>
    <property type="project" value="InterPro"/>
</dbReference>
<dbReference type="PRINTS" id="PR00385">
    <property type="entry name" value="P450"/>
</dbReference>
<dbReference type="PANTHER" id="PTHR24291">
    <property type="entry name" value="CYTOCHROME P450 FAMILY 4"/>
    <property type="match status" value="1"/>
</dbReference>
<dbReference type="PROSITE" id="PS00086">
    <property type="entry name" value="CYTOCHROME_P450"/>
    <property type="match status" value="1"/>
</dbReference>
<evidence type="ECO:0000256" key="4">
    <source>
        <dbReference type="ARBA" id="ARBA00023002"/>
    </source>
</evidence>
<comment type="caution">
    <text evidence="9">The sequence shown here is derived from an EMBL/GenBank/DDBJ whole genome shotgun (WGS) entry which is preliminary data.</text>
</comment>
<evidence type="ECO:0000313" key="10">
    <source>
        <dbReference type="Proteomes" id="UP000655443"/>
    </source>
</evidence>
<dbReference type="InterPro" id="IPR050196">
    <property type="entry name" value="Cytochrome_P450_Monoox"/>
</dbReference>
<dbReference type="InterPro" id="IPR002401">
    <property type="entry name" value="Cyt_P450_E_grp-I"/>
</dbReference>
<evidence type="ECO:0000256" key="8">
    <source>
        <dbReference type="RuleBase" id="RU000461"/>
    </source>
</evidence>
<keyword evidence="10" id="KW-1185">Reference proteome</keyword>
<dbReference type="GO" id="GO:0004497">
    <property type="term" value="F:monooxygenase activity"/>
    <property type="evidence" value="ECO:0007669"/>
    <property type="project" value="UniProtKB-KW"/>
</dbReference>
<keyword evidence="4 8" id="KW-0560">Oxidoreductase</keyword>
<dbReference type="InterPro" id="IPR001128">
    <property type="entry name" value="Cyt_P450"/>
</dbReference>
<feature type="binding site" description="axial binding residue" evidence="7">
    <location>
        <position position="428"/>
    </location>
    <ligand>
        <name>heme</name>
        <dbReference type="ChEBI" id="CHEBI:30413"/>
    </ligand>
    <ligandPart>
        <name>Fe</name>
        <dbReference type="ChEBI" id="CHEBI:18248"/>
    </ligandPart>
</feature>
<dbReference type="GO" id="GO:0020037">
    <property type="term" value="F:heme binding"/>
    <property type="evidence" value="ECO:0007669"/>
    <property type="project" value="InterPro"/>
</dbReference>
<accession>A0A919D6V7</accession>
<keyword evidence="3 7" id="KW-0479">Metal-binding</keyword>
<dbReference type="EMBL" id="BMVG01000037">
    <property type="protein sequence ID" value="GHE12918.1"/>
    <property type="molecule type" value="Genomic_DNA"/>
</dbReference>
<reference evidence="9" key="1">
    <citation type="journal article" date="2014" name="Int. J. Syst. Evol. Microbiol.">
        <title>Complete genome sequence of Corynebacterium casei LMG S-19264T (=DSM 44701T), isolated from a smear-ripened cheese.</title>
        <authorList>
            <consortium name="US DOE Joint Genome Institute (JGI-PGF)"/>
            <person name="Walter F."/>
            <person name="Albersmeier A."/>
            <person name="Kalinowski J."/>
            <person name="Ruckert C."/>
        </authorList>
    </citation>
    <scope>NUCLEOTIDE SEQUENCE</scope>
    <source>
        <strain evidence="9">JCM 4714</strain>
    </source>
</reference>
<comment type="similarity">
    <text evidence="1 8">Belongs to the cytochrome P450 family.</text>
</comment>
<keyword evidence="5 7" id="KW-0408">Iron</keyword>
<evidence type="ECO:0000256" key="7">
    <source>
        <dbReference type="PIRSR" id="PIRSR602401-1"/>
    </source>
</evidence>
<evidence type="ECO:0000313" key="9">
    <source>
        <dbReference type="EMBL" id="GHE12918.1"/>
    </source>
</evidence>
<keyword evidence="2 7" id="KW-0349">Heme</keyword>
<dbReference type="PRINTS" id="PR00463">
    <property type="entry name" value="EP450I"/>
</dbReference>
<dbReference type="Proteomes" id="UP000655443">
    <property type="component" value="Unassembled WGS sequence"/>
</dbReference>
<gene>
    <name evidence="9" type="ORF">GCM10010339_78140</name>
</gene>
<dbReference type="Pfam" id="PF00067">
    <property type="entry name" value="p450"/>
    <property type="match status" value="1"/>
</dbReference>
<organism evidence="9 10">
    <name type="scientific">Streptomyces alanosinicus</name>
    <dbReference type="NCBI Taxonomy" id="68171"/>
    <lineage>
        <taxon>Bacteria</taxon>
        <taxon>Bacillati</taxon>
        <taxon>Actinomycetota</taxon>
        <taxon>Actinomycetes</taxon>
        <taxon>Kitasatosporales</taxon>
        <taxon>Streptomycetaceae</taxon>
        <taxon>Streptomyces</taxon>
    </lineage>
</organism>
<dbReference type="PANTHER" id="PTHR24291:SF50">
    <property type="entry name" value="BIFUNCTIONAL ALBAFLAVENONE MONOOXYGENASE_TERPENE SYNTHASE"/>
    <property type="match status" value="1"/>
</dbReference>
<dbReference type="GO" id="GO:0005506">
    <property type="term" value="F:iron ion binding"/>
    <property type="evidence" value="ECO:0007669"/>
    <property type="project" value="InterPro"/>
</dbReference>
<dbReference type="CDD" id="cd11049">
    <property type="entry name" value="CYP170A1-like"/>
    <property type="match status" value="1"/>
</dbReference>
<name>A0A919D6V7_9ACTN</name>